<name>A0A8S3H7P7_9BILA</name>
<dbReference type="EMBL" id="CAJOBI010316509">
    <property type="protein sequence ID" value="CAF5177850.1"/>
    <property type="molecule type" value="Genomic_DNA"/>
</dbReference>
<evidence type="ECO:0000256" key="5">
    <source>
        <dbReference type="SAM" id="Phobius"/>
    </source>
</evidence>
<evidence type="ECO:0000256" key="4">
    <source>
        <dbReference type="ARBA" id="ARBA00023136"/>
    </source>
</evidence>
<evidence type="ECO:0000259" key="6">
    <source>
        <dbReference type="PROSITE" id="PS50929"/>
    </source>
</evidence>
<dbReference type="CDD" id="cd18578">
    <property type="entry name" value="ABC_6TM_Pgp_ABCB1_D2_like"/>
    <property type="match status" value="1"/>
</dbReference>
<dbReference type="AlphaFoldDB" id="A0A8S3H7P7"/>
<dbReference type="PROSITE" id="PS50929">
    <property type="entry name" value="ABC_TM1F"/>
    <property type="match status" value="1"/>
</dbReference>
<accession>A0A8S3H7P7</accession>
<dbReference type="InterPro" id="IPR039421">
    <property type="entry name" value="Type_1_exporter"/>
</dbReference>
<protein>
    <recommendedName>
        <fullName evidence="6">ABC transmembrane type-1 domain-containing protein</fullName>
    </recommendedName>
</protein>
<evidence type="ECO:0000313" key="7">
    <source>
        <dbReference type="EMBL" id="CAF5177850.1"/>
    </source>
</evidence>
<comment type="subcellular location">
    <subcellularLocation>
        <location evidence="1">Membrane</location>
        <topology evidence="1">Multi-pass membrane protein</topology>
    </subcellularLocation>
</comment>
<dbReference type="InterPro" id="IPR036640">
    <property type="entry name" value="ABC1_TM_sf"/>
</dbReference>
<feature type="domain" description="ABC transmembrane type-1" evidence="6">
    <location>
        <begin position="68"/>
        <end position="192"/>
    </location>
</feature>
<evidence type="ECO:0000256" key="1">
    <source>
        <dbReference type="ARBA" id="ARBA00004141"/>
    </source>
</evidence>
<evidence type="ECO:0000313" key="8">
    <source>
        <dbReference type="Proteomes" id="UP000676336"/>
    </source>
</evidence>
<comment type="caution">
    <text evidence="7">The sequence shown here is derived from an EMBL/GenBank/DDBJ whole genome shotgun (WGS) entry which is preliminary data.</text>
</comment>
<dbReference type="PANTHER" id="PTHR43394:SF18">
    <property type="entry name" value="ABC TRANSPORTER B FAMILY MEMBER 11-LIKE"/>
    <property type="match status" value="1"/>
</dbReference>
<keyword evidence="4 5" id="KW-0472">Membrane</keyword>
<proteinExistence type="predicted"/>
<keyword evidence="2 5" id="KW-0812">Transmembrane</keyword>
<dbReference type="SUPFAM" id="SSF90123">
    <property type="entry name" value="ABC transporter transmembrane region"/>
    <property type="match status" value="1"/>
</dbReference>
<evidence type="ECO:0000256" key="2">
    <source>
        <dbReference type="ARBA" id="ARBA00022692"/>
    </source>
</evidence>
<keyword evidence="3 5" id="KW-1133">Transmembrane helix</keyword>
<dbReference type="GO" id="GO:0005743">
    <property type="term" value="C:mitochondrial inner membrane"/>
    <property type="evidence" value="ECO:0007669"/>
    <property type="project" value="TreeGrafter"/>
</dbReference>
<organism evidence="7 8">
    <name type="scientific">Rotaria magnacalcarata</name>
    <dbReference type="NCBI Taxonomy" id="392030"/>
    <lineage>
        <taxon>Eukaryota</taxon>
        <taxon>Metazoa</taxon>
        <taxon>Spiralia</taxon>
        <taxon>Gnathifera</taxon>
        <taxon>Rotifera</taxon>
        <taxon>Eurotatoria</taxon>
        <taxon>Bdelloidea</taxon>
        <taxon>Philodinida</taxon>
        <taxon>Philodinidae</taxon>
        <taxon>Rotaria</taxon>
    </lineage>
</organism>
<gene>
    <name evidence="7" type="ORF">SMN809_LOCUS67996</name>
</gene>
<feature type="transmembrane region" description="Helical" evidence="5">
    <location>
        <begin position="129"/>
        <end position="148"/>
    </location>
</feature>
<dbReference type="Proteomes" id="UP000676336">
    <property type="component" value="Unassembled WGS sequence"/>
</dbReference>
<sequence>MLATLRMNKPEWILIVIGCITASIIGARDPVYYIIQTKLATVSQQCDKNVQKRKIDFRTISFFKYHSIYGYVFARSGEALTKRLRSKAFQAILRQDMTFFDREENSIGALCTRLATEASVVQCATGVRFGLIFQHLFAMVAGILLGFACSWQLTLLMIVFLPLMLFGGFLQTRLTVYYSSKDKHILENAGKVCGNDFFFIMDSLYCSTEDRYGSHSKHPNSNAVDEIKLLL</sequence>
<feature type="transmembrane region" description="Helical" evidence="5">
    <location>
        <begin position="154"/>
        <end position="176"/>
    </location>
</feature>
<evidence type="ECO:0000256" key="3">
    <source>
        <dbReference type="ARBA" id="ARBA00022989"/>
    </source>
</evidence>
<dbReference type="Gene3D" id="1.20.1560.10">
    <property type="entry name" value="ABC transporter type 1, transmembrane domain"/>
    <property type="match status" value="1"/>
</dbReference>
<dbReference type="GO" id="GO:0015421">
    <property type="term" value="F:ABC-type oligopeptide transporter activity"/>
    <property type="evidence" value="ECO:0007669"/>
    <property type="project" value="TreeGrafter"/>
</dbReference>
<reference evidence="7" key="1">
    <citation type="submission" date="2021-02" db="EMBL/GenBank/DDBJ databases">
        <authorList>
            <person name="Nowell W R."/>
        </authorList>
    </citation>
    <scope>NUCLEOTIDE SEQUENCE</scope>
</reference>
<dbReference type="Pfam" id="PF00664">
    <property type="entry name" value="ABC_membrane"/>
    <property type="match status" value="1"/>
</dbReference>
<dbReference type="GO" id="GO:0005524">
    <property type="term" value="F:ATP binding"/>
    <property type="evidence" value="ECO:0007669"/>
    <property type="project" value="InterPro"/>
</dbReference>
<dbReference type="InterPro" id="IPR011527">
    <property type="entry name" value="ABC1_TM_dom"/>
</dbReference>
<feature type="transmembrane region" description="Helical" evidence="5">
    <location>
        <begin position="12"/>
        <end position="35"/>
    </location>
</feature>
<dbReference type="PANTHER" id="PTHR43394">
    <property type="entry name" value="ATP-DEPENDENT PERMEASE MDL1, MITOCHONDRIAL"/>
    <property type="match status" value="1"/>
</dbReference>
<dbReference type="GO" id="GO:0090374">
    <property type="term" value="P:oligopeptide export from mitochondrion"/>
    <property type="evidence" value="ECO:0007669"/>
    <property type="project" value="TreeGrafter"/>
</dbReference>